<name>A0ABS4V8S8_9ACTN</name>
<organism evidence="1 2">
    <name type="scientific">Streptomyces clavifer</name>
    <dbReference type="NCBI Taxonomy" id="68188"/>
    <lineage>
        <taxon>Bacteria</taxon>
        <taxon>Bacillati</taxon>
        <taxon>Actinomycetota</taxon>
        <taxon>Actinomycetes</taxon>
        <taxon>Kitasatosporales</taxon>
        <taxon>Streptomycetaceae</taxon>
        <taxon>Streptomyces</taxon>
    </lineage>
</organism>
<dbReference type="Proteomes" id="UP001519311">
    <property type="component" value="Unassembled WGS sequence"/>
</dbReference>
<gene>
    <name evidence="1" type="ORF">JOF59_002499</name>
</gene>
<evidence type="ECO:0000313" key="1">
    <source>
        <dbReference type="EMBL" id="MBP2360099.1"/>
    </source>
</evidence>
<protein>
    <submittedName>
        <fullName evidence="1">Uncharacterized protein</fullName>
    </submittedName>
</protein>
<evidence type="ECO:0000313" key="2">
    <source>
        <dbReference type="Proteomes" id="UP001519311"/>
    </source>
</evidence>
<reference evidence="1 2" key="1">
    <citation type="submission" date="2021-03" db="EMBL/GenBank/DDBJ databases">
        <title>Sequencing the genomes of 1000 actinobacteria strains.</title>
        <authorList>
            <person name="Klenk H.-P."/>
        </authorList>
    </citation>
    <scope>NUCLEOTIDE SEQUENCE [LARGE SCALE GENOMIC DNA]</scope>
    <source>
        <strain evidence="1 2">DSM 40843</strain>
    </source>
</reference>
<proteinExistence type="predicted"/>
<comment type="caution">
    <text evidence="1">The sequence shown here is derived from an EMBL/GenBank/DDBJ whole genome shotgun (WGS) entry which is preliminary data.</text>
</comment>
<sequence>MCKKCGAKKRRWPRSCARCRSGSSDRGDTALEAAELAVETGLLGWIGRGLMGVARLVLRTIG</sequence>
<dbReference type="RefSeq" id="WP_241191825.1">
    <property type="nucleotide sequence ID" value="NZ_BMWJ01000004.1"/>
</dbReference>
<keyword evidence="2" id="KW-1185">Reference proteome</keyword>
<accession>A0ABS4V8S8</accession>
<dbReference type="EMBL" id="JAGINS010000001">
    <property type="protein sequence ID" value="MBP2360099.1"/>
    <property type="molecule type" value="Genomic_DNA"/>
</dbReference>